<dbReference type="Gene3D" id="3.30.70.1120">
    <property type="entry name" value="TT1725-like"/>
    <property type="match status" value="1"/>
</dbReference>
<protein>
    <recommendedName>
        <fullName evidence="2">DUF503 domain-containing protein</fullName>
    </recommendedName>
</protein>
<evidence type="ECO:0000313" key="1">
    <source>
        <dbReference type="EMBL" id="KKN86382.1"/>
    </source>
</evidence>
<dbReference type="Pfam" id="PF04456">
    <property type="entry name" value="DUF503"/>
    <property type="match status" value="1"/>
</dbReference>
<dbReference type="PANTHER" id="PTHR36441">
    <property type="entry name" value="HYPOTHETICAL CYTOSOLIC PROTEIN"/>
    <property type="match status" value="1"/>
</dbReference>
<dbReference type="EMBL" id="LAZR01000148">
    <property type="protein sequence ID" value="KKN86382.1"/>
    <property type="molecule type" value="Genomic_DNA"/>
</dbReference>
<name>A0A0F9UGB3_9ZZZZ</name>
<dbReference type="AlphaFoldDB" id="A0A0F9UGB3"/>
<organism evidence="1">
    <name type="scientific">marine sediment metagenome</name>
    <dbReference type="NCBI Taxonomy" id="412755"/>
    <lineage>
        <taxon>unclassified sequences</taxon>
        <taxon>metagenomes</taxon>
        <taxon>ecological metagenomes</taxon>
    </lineage>
</organism>
<dbReference type="PANTHER" id="PTHR36441:SF1">
    <property type="entry name" value="DUF503 DOMAIN-CONTAINING PROTEIN"/>
    <property type="match status" value="1"/>
</dbReference>
<accession>A0A0F9UGB3</accession>
<dbReference type="InterPro" id="IPR036746">
    <property type="entry name" value="TT1725-like_sf"/>
</dbReference>
<dbReference type="InterPro" id="IPR007546">
    <property type="entry name" value="DUF503"/>
</dbReference>
<proteinExistence type="predicted"/>
<gene>
    <name evidence="1" type="ORF">LCGC14_0269360</name>
</gene>
<dbReference type="SUPFAM" id="SSF103007">
    <property type="entry name" value="Hypothetical protein TT1725"/>
    <property type="match status" value="1"/>
</dbReference>
<evidence type="ECO:0008006" key="2">
    <source>
        <dbReference type="Google" id="ProtNLM"/>
    </source>
</evidence>
<comment type="caution">
    <text evidence="1">The sequence shown here is derived from an EMBL/GenBank/DDBJ whole genome shotgun (WGS) entry which is preliminary data.</text>
</comment>
<sequence length="95" mass="10598">MATTVGLVHLELNVVQATSLKDKRRVIKSFKDRLVAKHNVSVAEVDGLDSLRRAVLAVVMVGNDRRYVEGALQQIVNAAARHRDMILTGHEVQWL</sequence>
<reference evidence="1" key="1">
    <citation type="journal article" date="2015" name="Nature">
        <title>Complex archaea that bridge the gap between prokaryotes and eukaryotes.</title>
        <authorList>
            <person name="Spang A."/>
            <person name="Saw J.H."/>
            <person name="Jorgensen S.L."/>
            <person name="Zaremba-Niedzwiedzka K."/>
            <person name="Martijn J."/>
            <person name="Lind A.E."/>
            <person name="van Eijk R."/>
            <person name="Schleper C."/>
            <person name="Guy L."/>
            <person name="Ettema T.J."/>
        </authorList>
    </citation>
    <scope>NUCLEOTIDE SEQUENCE</scope>
</reference>